<keyword evidence="3" id="KW-1185">Reference proteome</keyword>
<proteinExistence type="predicted"/>
<reference evidence="2 3" key="1">
    <citation type="journal article" name="Sci. Rep.">
        <title>Genome-scale phylogenetic analyses confirm Olpidium as the closest living zoosporic fungus to the non-flagellated, terrestrial fungi.</title>
        <authorList>
            <person name="Chang Y."/>
            <person name="Rochon D."/>
            <person name="Sekimoto S."/>
            <person name="Wang Y."/>
            <person name="Chovatia M."/>
            <person name="Sandor L."/>
            <person name="Salamov A."/>
            <person name="Grigoriev I.V."/>
            <person name="Stajich J.E."/>
            <person name="Spatafora J.W."/>
        </authorList>
    </citation>
    <scope>NUCLEOTIDE SEQUENCE [LARGE SCALE GENOMIC DNA]</scope>
    <source>
        <strain evidence="2">S191</strain>
    </source>
</reference>
<gene>
    <name evidence="2" type="ORF">BJ554DRAFT_4334</name>
</gene>
<feature type="non-terminal residue" evidence="2">
    <location>
        <position position="1"/>
    </location>
</feature>
<organism evidence="2 3">
    <name type="scientific">Olpidium bornovanus</name>
    <dbReference type="NCBI Taxonomy" id="278681"/>
    <lineage>
        <taxon>Eukaryota</taxon>
        <taxon>Fungi</taxon>
        <taxon>Fungi incertae sedis</taxon>
        <taxon>Olpidiomycota</taxon>
        <taxon>Olpidiomycotina</taxon>
        <taxon>Olpidiomycetes</taxon>
        <taxon>Olpidiales</taxon>
        <taxon>Olpidiaceae</taxon>
        <taxon>Olpidium</taxon>
    </lineage>
</organism>
<evidence type="ECO:0000313" key="3">
    <source>
        <dbReference type="Proteomes" id="UP000673691"/>
    </source>
</evidence>
<feature type="region of interest" description="Disordered" evidence="1">
    <location>
        <begin position="1"/>
        <end position="113"/>
    </location>
</feature>
<accession>A0A8H8DFA5</accession>
<comment type="caution">
    <text evidence="2">The sequence shown here is derived from an EMBL/GenBank/DDBJ whole genome shotgun (WGS) entry which is preliminary data.</text>
</comment>
<dbReference type="Proteomes" id="UP000673691">
    <property type="component" value="Unassembled WGS sequence"/>
</dbReference>
<sequence>TIEETASGNERPLQVAASSSSRSRRTGVRAQPDGEPDEHGEQQRNGKAGSRAAGAEGGAGQDGGAAISAGHGVKRSDLSPKNESTPALVSLAAGAPGAGHRRPVASLTGGERSRNASYTPWAFASGTDLRGGFRMPGEPPPSLEARPTDVADENAKAPGLGQSRSEISGARPILDPAVRHLLKRTALTSLRSYALGCCLTALPSLVDLWKKALRSENLDGRSVWRKALASRPGIFLGTRTIANLAKVVLKP</sequence>
<evidence type="ECO:0000256" key="1">
    <source>
        <dbReference type="SAM" id="MobiDB-lite"/>
    </source>
</evidence>
<protein>
    <submittedName>
        <fullName evidence="2">Uncharacterized protein</fullName>
    </submittedName>
</protein>
<name>A0A8H8DFA5_9FUNG</name>
<dbReference type="EMBL" id="JAEFCI010012386">
    <property type="protein sequence ID" value="KAG5456036.1"/>
    <property type="molecule type" value="Genomic_DNA"/>
</dbReference>
<dbReference type="AlphaFoldDB" id="A0A8H8DFA5"/>
<evidence type="ECO:0000313" key="2">
    <source>
        <dbReference type="EMBL" id="KAG5456036.1"/>
    </source>
</evidence>